<protein>
    <submittedName>
        <fullName evidence="1">Uncharacterized protein</fullName>
    </submittedName>
</protein>
<sequence>MYVVHDIQFTLFRLFFRFFVRPLRTFSGF</sequence>
<dbReference type="EMBL" id="BK015052">
    <property type="protein sequence ID" value="DAD89070.1"/>
    <property type="molecule type" value="Genomic_DNA"/>
</dbReference>
<evidence type="ECO:0000313" key="1">
    <source>
        <dbReference type="EMBL" id="DAD89070.1"/>
    </source>
</evidence>
<proteinExistence type="predicted"/>
<accession>A0A8S5N385</accession>
<reference evidence="1" key="1">
    <citation type="journal article" date="2021" name="Proc. Natl. Acad. Sci. U.S.A.">
        <title>A Catalog of Tens of Thousands of Viruses from Human Metagenomes Reveals Hidden Associations with Chronic Diseases.</title>
        <authorList>
            <person name="Tisza M.J."/>
            <person name="Buck C.B."/>
        </authorList>
    </citation>
    <scope>NUCLEOTIDE SEQUENCE</scope>
    <source>
        <strain evidence="1">Ctv0N24</strain>
    </source>
</reference>
<organism evidence="1">
    <name type="scientific">Siphoviridae sp. ctv0N24</name>
    <dbReference type="NCBI Taxonomy" id="2826509"/>
    <lineage>
        <taxon>Viruses</taxon>
        <taxon>Duplodnaviria</taxon>
        <taxon>Heunggongvirae</taxon>
        <taxon>Uroviricota</taxon>
        <taxon>Caudoviricetes</taxon>
    </lineage>
</organism>
<name>A0A8S5N385_9CAUD</name>